<feature type="transmembrane region" description="Helical" evidence="2">
    <location>
        <begin position="130"/>
        <end position="146"/>
    </location>
</feature>
<gene>
    <name evidence="3" type="ORF">CFRA_01590</name>
</gene>
<feature type="transmembrane region" description="Helical" evidence="2">
    <location>
        <begin position="106"/>
        <end position="124"/>
    </location>
</feature>
<dbReference type="KEGG" id="cfk:CFRA_01590"/>
<reference evidence="3 4" key="1">
    <citation type="submission" date="2014-08" db="EMBL/GenBank/DDBJ databases">
        <title>Complete genome sequence of Corynebacterium frankenforstense ST18(T) (=DSM 45800(T)), isolated from raw cow milk.</title>
        <authorList>
            <person name="Ruckert C."/>
            <person name="Albersmeier A."/>
            <person name="Winkler A."/>
            <person name="Lipski A."/>
            <person name="Kalinowski J."/>
        </authorList>
    </citation>
    <scope>NUCLEOTIDE SEQUENCE [LARGE SCALE GENOMIC DNA]</scope>
    <source>
        <strain evidence="3 4">ST18</strain>
    </source>
</reference>
<feature type="compositionally biased region" description="Basic and acidic residues" evidence="1">
    <location>
        <begin position="13"/>
        <end position="23"/>
    </location>
</feature>
<dbReference type="EMBL" id="CP009247">
    <property type="protein sequence ID" value="APT88185.1"/>
    <property type="molecule type" value="Genomic_DNA"/>
</dbReference>
<feature type="transmembrane region" description="Helical" evidence="2">
    <location>
        <begin position="77"/>
        <end position="94"/>
    </location>
</feature>
<proteinExistence type="predicted"/>
<dbReference type="OrthoDB" id="4426696at2"/>
<sequence length="165" mass="17756">MFPTPASGGNRPDPNRDYHYDPESGRPRSLDVAYWLLVAGAVLCAVAGLMLLTTDVPQEIVDWNAEHAENVRSNMRFVAWFNLVGALLVGLCAPQVRAGSRVWRRWVAALLVLLVVGNMIALVAKVVGPAVLLSLVVFAAAAVAMFRPDANGYIRHHSGVDTPGA</sequence>
<keyword evidence="2" id="KW-0472">Membrane</keyword>
<dbReference type="RefSeq" id="WP_075663156.1">
    <property type="nucleotide sequence ID" value="NZ_CP009247.1"/>
</dbReference>
<organism evidence="3 4">
    <name type="scientific">Corynebacterium frankenforstense DSM 45800</name>
    <dbReference type="NCBI Taxonomy" id="1437875"/>
    <lineage>
        <taxon>Bacteria</taxon>
        <taxon>Bacillati</taxon>
        <taxon>Actinomycetota</taxon>
        <taxon>Actinomycetes</taxon>
        <taxon>Mycobacteriales</taxon>
        <taxon>Corynebacteriaceae</taxon>
        <taxon>Corynebacterium</taxon>
    </lineage>
</organism>
<protein>
    <recommendedName>
        <fullName evidence="5">Tellurium resistance protein TerC</fullName>
    </recommendedName>
</protein>
<feature type="transmembrane region" description="Helical" evidence="2">
    <location>
        <begin position="32"/>
        <end position="52"/>
    </location>
</feature>
<evidence type="ECO:0000256" key="1">
    <source>
        <dbReference type="SAM" id="MobiDB-lite"/>
    </source>
</evidence>
<accession>A0A1L7CQQ3</accession>
<keyword evidence="2" id="KW-1133">Transmembrane helix</keyword>
<dbReference type="AlphaFoldDB" id="A0A1L7CQQ3"/>
<evidence type="ECO:0000313" key="3">
    <source>
        <dbReference type="EMBL" id="APT88185.1"/>
    </source>
</evidence>
<keyword evidence="2" id="KW-0812">Transmembrane</keyword>
<name>A0A1L7CQQ3_9CORY</name>
<feature type="region of interest" description="Disordered" evidence="1">
    <location>
        <begin position="1"/>
        <end position="23"/>
    </location>
</feature>
<evidence type="ECO:0000313" key="4">
    <source>
        <dbReference type="Proteomes" id="UP000185434"/>
    </source>
</evidence>
<keyword evidence="4" id="KW-1185">Reference proteome</keyword>
<evidence type="ECO:0000256" key="2">
    <source>
        <dbReference type="SAM" id="Phobius"/>
    </source>
</evidence>
<evidence type="ECO:0008006" key="5">
    <source>
        <dbReference type="Google" id="ProtNLM"/>
    </source>
</evidence>
<dbReference type="Proteomes" id="UP000185434">
    <property type="component" value="Chromosome"/>
</dbReference>